<comment type="caution">
    <text evidence="3">The sequence shown here is derived from an EMBL/GenBank/DDBJ whole genome shotgun (WGS) entry which is preliminary data.</text>
</comment>
<feature type="chain" id="PRO_5046197679" description="Secreted protein" evidence="2">
    <location>
        <begin position="24"/>
        <end position="137"/>
    </location>
</feature>
<evidence type="ECO:0000256" key="2">
    <source>
        <dbReference type="SAM" id="SignalP"/>
    </source>
</evidence>
<feature type="transmembrane region" description="Helical" evidence="1">
    <location>
        <begin position="86"/>
        <end position="113"/>
    </location>
</feature>
<evidence type="ECO:0000256" key="1">
    <source>
        <dbReference type="SAM" id="Phobius"/>
    </source>
</evidence>
<organism evidence="3 4">
    <name type="scientific">Stylosanthes scabra</name>
    <dbReference type="NCBI Taxonomy" id="79078"/>
    <lineage>
        <taxon>Eukaryota</taxon>
        <taxon>Viridiplantae</taxon>
        <taxon>Streptophyta</taxon>
        <taxon>Embryophyta</taxon>
        <taxon>Tracheophyta</taxon>
        <taxon>Spermatophyta</taxon>
        <taxon>Magnoliopsida</taxon>
        <taxon>eudicotyledons</taxon>
        <taxon>Gunneridae</taxon>
        <taxon>Pentapetalae</taxon>
        <taxon>rosids</taxon>
        <taxon>fabids</taxon>
        <taxon>Fabales</taxon>
        <taxon>Fabaceae</taxon>
        <taxon>Papilionoideae</taxon>
        <taxon>50 kb inversion clade</taxon>
        <taxon>dalbergioids sensu lato</taxon>
        <taxon>Dalbergieae</taxon>
        <taxon>Pterocarpus clade</taxon>
        <taxon>Stylosanthes</taxon>
    </lineage>
</organism>
<feature type="signal peptide" evidence="2">
    <location>
        <begin position="1"/>
        <end position="23"/>
    </location>
</feature>
<keyword evidence="4" id="KW-1185">Reference proteome</keyword>
<proteinExistence type="predicted"/>
<protein>
    <recommendedName>
        <fullName evidence="5">Secreted protein</fullName>
    </recommendedName>
</protein>
<gene>
    <name evidence="3" type="ORF">PIB30_096306</name>
</gene>
<name>A0ABU6TWK6_9FABA</name>
<keyword evidence="1" id="KW-1133">Transmembrane helix</keyword>
<evidence type="ECO:0008006" key="5">
    <source>
        <dbReference type="Google" id="ProtNLM"/>
    </source>
</evidence>
<keyword evidence="1" id="KW-0472">Membrane</keyword>
<dbReference type="EMBL" id="JASCZI010092893">
    <property type="protein sequence ID" value="MED6152894.1"/>
    <property type="molecule type" value="Genomic_DNA"/>
</dbReference>
<evidence type="ECO:0000313" key="3">
    <source>
        <dbReference type="EMBL" id="MED6152894.1"/>
    </source>
</evidence>
<dbReference type="Proteomes" id="UP001341840">
    <property type="component" value="Unassembled WGS sequence"/>
</dbReference>
<sequence>MTSGWYMLLVVCLIFSEEKTIAGGGFPVRGLGITSIARHECLLRFATFSDGGFPSSGIPPKIIAISRCVPCSLGSSFRLSVLGSGLFGRCLTLLSSSLFLYLPVMSVGLLYWYSLWVLEPAPFQLEIPHSGIVPGRR</sequence>
<accession>A0ABU6TWK6</accession>
<evidence type="ECO:0000313" key="4">
    <source>
        <dbReference type="Proteomes" id="UP001341840"/>
    </source>
</evidence>
<keyword evidence="2" id="KW-0732">Signal</keyword>
<reference evidence="3 4" key="1">
    <citation type="journal article" date="2023" name="Plants (Basel)">
        <title>Bridging the Gap: Combining Genomics and Transcriptomics Approaches to Understand Stylosanthes scabra, an Orphan Legume from the Brazilian Caatinga.</title>
        <authorList>
            <person name="Ferreira-Neto J.R.C."/>
            <person name="da Silva M.D."/>
            <person name="Binneck E."/>
            <person name="de Melo N.F."/>
            <person name="da Silva R.H."/>
            <person name="de Melo A.L.T.M."/>
            <person name="Pandolfi V."/>
            <person name="Bustamante F.O."/>
            <person name="Brasileiro-Vidal A.C."/>
            <person name="Benko-Iseppon A.M."/>
        </authorList>
    </citation>
    <scope>NUCLEOTIDE SEQUENCE [LARGE SCALE GENOMIC DNA]</scope>
    <source>
        <tissue evidence="3">Leaves</tissue>
    </source>
</reference>
<keyword evidence="1" id="KW-0812">Transmembrane</keyword>